<evidence type="ECO:0000259" key="14">
    <source>
        <dbReference type="SMART" id="SM00607"/>
    </source>
</evidence>
<dbReference type="NCBIfam" id="TIGR04183">
    <property type="entry name" value="Por_Secre_tail"/>
    <property type="match status" value="1"/>
</dbReference>
<gene>
    <name evidence="15" type="ORF">HHX25_15750</name>
</gene>
<evidence type="ECO:0000256" key="11">
    <source>
        <dbReference type="ARBA" id="ARBA00023157"/>
    </source>
</evidence>
<evidence type="ECO:0000256" key="10">
    <source>
        <dbReference type="ARBA" id="ARBA00022837"/>
    </source>
</evidence>
<dbReference type="InterPro" id="IPR001547">
    <property type="entry name" value="Glyco_hydro_5"/>
</dbReference>
<feature type="domain" description="Fucolectin tachylectin-4 pentraxin-1" evidence="14">
    <location>
        <begin position="780"/>
        <end position="924"/>
    </location>
</feature>
<comment type="subunit">
    <text evidence="4">Homotrimer.</text>
</comment>
<evidence type="ECO:0000313" key="16">
    <source>
        <dbReference type="Proteomes" id="UP000746690"/>
    </source>
</evidence>
<evidence type="ECO:0000256" key="8">
    <source>
        <dbReference type="ARBA" id="ARBA00022734"/>
    </source>
</evidence>
<dbReference type="Gene3D" id="2.60.40.10">
    <property type="entry name" value="Immunoglobulins"/>
    <property type="match status" value="1"/>
</dbReference>
<comment type="caution">
    <text evidence="15">The sequence shown here is derived from an EMBL/GenBank/DDBJ whole genome shotgun (WGS) entry which is preliminary data.</text>
</comment>
<dbReference type="EMBL" id="JABBHF010000009">
    <property type="protein sequence ID" value="NMH88967.1"/>
    <property type="molecule type" value="Genomic_DNA"/>
</dbReference>
<proteinExistence type="inferred from homology"/>
<keyword evidence="5" id="KW-0964">Secreted</keyword>
<dbReference type="Proteomes" id="UP000746690">
    <property type="component" value="Unassembled WGS sequence"/>
</dbReference>
<dbReference type="Pfam" id="PF18962">
    <property type="entry name" value="Por_Secre_tail"/>
    <property type="match status" value="1"/>
</dbReference>
<keyword evidence="11" id="KW-1015">Disulfide bond</keyword>
<dbReference type="Gene3D" id="2.60.120.430">
    <property type="entry name" value="Galactose-binding lectin"/>
    <property type="match status" value="1"/>
</dbReference>
<feature type="compositionally biased region" description="Polar residues" evidence="13">
    <location>
        <begin position="88"/>
        <end position="110"/>
    </location>
</feature>
<dbReference type="SUPFAM" id="SSF49785">
    <property type="entry name" value="Galactose-binding domain-like"/>
    <property type="match status" value="2"/>
</dbReference>
<dbReference type="Pfam" id="PF24517">
    <property type="entry name" value="CBM96"/>
    <property type="match status" value="1"/>
</dbReference>
<comment type="function">
    <text evidence="1">Acts as a defensive agent. Recognizes blood group fucosylated oligosaccharides including A, B, H and Lewis B-type antigens. Does not recognize Lewis A antigen and has low affinity for monovalent haptens.</text>
</comment>
<dbReference type="Gene3D" id="2.60.120.260">
    <property type="entry name" value="Galactose-binding domain-like"/>
    <property type="match status" value="1"/>
</dbReference>
<comment type="similarity">
    <text evidence="3">Belongs to the fucolectin family.</text>
</comment>
<dbReference type="InterPro" id="IPR026444">
    <property type="entry name" value="Secre_tail"/>
</dbReference>
<keyword evidence="6" id="KW-0479">Metal-binding</keyword>
<keyword evidence="16" id="KW-1185">Reference proteome</keyword>
<evidence type="ECO:0000256" key="7">
    <source>
        <dbReference type="ARBA" id="ARBA00022729"/>
    </source>
</evidence>
<protein>
    <submittedName>
        <fullName evidence="15">DNRLRE domain-containing protein</fullName>
    </submittedName>
</protein>
<keyword evidence="10" id="KW-0106">Calcium</keyword>
<keyword evidence="7" id="KW-0732">Signal</keyword>
<dbReference type="SUPFAM" id="SSF51445">
    <property type="entry name" value="(Trans)glycosidases"/>
    <property type="match status" value="1"/>
</dbReference>
<evidence type="ECO:0000256" key="9">
    <source>
        <dbReference type="ARBA" id="ARBA00022801"/>
    </source>
</evidence>
<dbReference type="InterPro" id="IPR013783">
    <property type="entry name" value="Ig-like_fold"/>
</dbReference>
<accession>A0ABX1RZG6</accession>
<dbReference type="RefSeq" id="WP_169675481.1">
    <property type="nucleotide sequence ID" value="NZ_JABBHF010000009.1"/>
</dbReference>
<sequence>MEKRILNLLIIPLCFYTVNLFGVTTDLNKKEYNHNLEADTLEVRHHNHYKMPLANVVVNLNRTRYDYDLGTPTSAVLSGWTRISPETTGDISWSTQPNATDRGTASGTNDNNRDFCHSSTTTTFRHKIKNGDWEVVMNMGDRTTAHDNMQVVVEGVTLTSDLDSPAGSYPYVRGTVTVSDGELTIELSDNGGTNPDWVWNRLSLVRQGVLKGTLKDKYGENLRAAPMTFAKRYPGPLIYAQDINSWWALKDNHYNAVRLNWVGALKSLQPNLDVWTWDELGVEMDKVVANAVATGMTVIIDYHNVGEQDPNKGNGTDYTMNWLEQFWTHIAPRYKDNDHVIYELQNEPSFSLSGYLTTSYKTRFLEIYNMVRTLAPNKQLIVFSAPHHNYMDELLINYEGDLDWDYTSAGHHLYGGGTSNNLKSAANKHRVLCTEWEYDVTDLSYAGPVDGHKEGAETLEKINQSWFDWSTHDGPTLTQGILIPDAISKGYQWWADTGTTVDFELPGTNDFYYDGDNVNVKINATDNGSITNVKLFLNGVFHSQTASAPYQFTLNNLAAGNYVLRTEVIDNEGNIEPRTRDFSVLPGTASSRQILNPTDDAFVRNNGTQDGTGATLNAKHAYTASETMKAYMKFDLSSLTASSIASAKLRVYNTGSNDEGWIFLHELRDDDWTEAGITWGNGPKNTGIPAQLRNFRGNENAAETQFTEKEAWVEWDVTKFINQELKIDGGIVSFQLSNLVESQDRHKNRNKTDQTFVFGSRESSNPPQLILAGIGAGDPRPNLALNKPAFQSSDNSTHYASKAVNGAFNDFNHTTSDTNAWWEVDLGAVSDITTIEIYNRLDCCQDRFKNFHVFVSDVPFDSQDLNTTINQSGVGNYHTPDSAEVLSVIDVNRTGRYVRVQLAGTNFLHMTEVLVYGQSTLALNLDKVHNNGASFNVYPNPTSKNINMDLKLSSASKINISVFNILGQTIYQEKIGEFSPGNHTLEYNKDMLNMRTNGIYIIELEVGDHKAFKKVVLKK</sequence>
<name>A0ABX1RZG6_9FLAO</name>
<reference evidence="15 16" key="1">
    <citation type="submission" date="2020-04" db="EMBL/GenBank/DDBJ databases">
        <title>A Flavivirga sp. nov.</title>
        <authorList>
            <person name="Sun X."/>
        </authorList>
    </citation>
    <scope>NUCLEOTIDE SEQUENCE [LARGE SCALE GENOMIC DNA]</scope>
    <source>
        <strain evidence="15 16">Y03</strain>
    </source>
</reference>
<dbReference type="Pfam" id="PF17957">
    <property type="entry name" value="Big_7"/>
    <property type="match status" value="1"/>
</dbReference>
<dbReference type="InterPro" id="IPR017853">
    <property type="entry name" value="GH"/>
</dbReference>
<keyword evidence="9" id="KW-0378">Hydrolase</keyword>
<dbReference type="Gene3D" id="3.20.20.80">
    <property type="entry name" value="Glycosidases"/>
    <property type="match status" value="1"/>
</dbReference>
<evidence type="ECO:0000256" key="5">
    <source>
        <dbReference type="ARBA" id="ARBA00022525"/>
    </source>
</evidence>
<evidence type="ECO:0000256" key="1">
    <source>
        <dbReference type="ARBA" id="ARBA00002219"/>
    </source>
</evidence>
<evidence type="ECO:0000256" key="2">
    <source>
        <dbReference type="ARBA" id="ARBA00004613"/>
    </source>
</evidence>
<evidence type="ECO:0000256" key="6">
    <source>
        <dbReference type="ARBA" id="ARBA00022723"/>
    </source>
</evidence>
<dbReference type="InterPro" id="IPR006585">
    <property type="entry name" value="FTP1"/>
</dbReference>
<dbReference type="PANTHER" id="PTHR45713">
    <property type="entry name" value="FTP DOMAIN-CONTAINING PROTEIN"/>
    <property type="match status" value="1"/>
</dbReference>
<dbReference type="InterPro" id="IPR051941">
    <property type="entry name" value="BG_Antigen-Binding_Lectin"/>
</dbReference>
<keyword evidence="8" id="KW-0430">Lectin</keyword>
<keyword evidence="12" id="KW-0326">Glycosidase</keyword>
<evidence type="ECO:0000256" key="12">
    <source>
        <dbReference type="ARBA" id="ARBA00023295"/>
    </source>
</evidence>
<organism evidence="15 16">
    <name type="scientific">Flavivirga algicola</name>
    <dbReference type="NCBI Taxonomy" id="2729136"/>
    <lineage>
        <taxon>Bacteria</taxon>
        <taxon>Pseudomonadati</taxon>
        <taxon>Bacteroidota</taxon>
        <taxon>Flavobacteriia</taxon>
        <taxon>Flavobacteriales</taxon>
        <taxon>Flavobacteriaceae</taxon>
        <taxon>Flavivirga</taxon>
    </lineage>
</organism>
<dbReference type="Pfam" id="PF00150">
    <property type="entry name" value="Cellulase"/>
    <property type="match status" value="1"/>
</dbReference>
<dbReference type="InterPro" id="IPR008979">
    <property type="entry name" value="Galactose-bd-like_sf"/>
</dbReference>
<dbReference type="PANTHER" id="PTHR45713:SF6">
    <property type="entry name" value="F5_8 TYPE C DOMAIN-CONTAINING PROTEIN"/>
    <property type="match status" value="1"/>
</dbReference>
<evidence type="ECO:0000256" key="13">
    <source>
        <dbReference type="SAM" id="MobiDB-lite"/>
    </source>
</evidence>
<dbReference type="InterPro" id="IPR055372">
    <property type="entry name" value="CBM96"/>
</dbReference>
<dbReference type="Pfam" id="PF22633">
    <property type="entry name" value="F5_F8_type_C_2"/>
    <property type="match status" value="1"/>
</dbReference>
<comment type="subcellular location">
    <subcellularLocation>
        <location evidence="2">Secreted</location>
    </subcellularLocation>
</comment>
<evidence type="ECO:0000256" key="3">
    <source>
        <dbReference type="ARBA" id="ARBA00010147"/>
    </source>
</evidence>
<evidence type="ECO:0000313" key="15">
    <source>
        <dbReference type="EMBL" id="NMH88967.1"/>
    </source>
</evidence>
<dbReference type="SMART" id="SM00607">
    <property type="entry name" value="FTP"/>
    <property type="match status" value="1"/>
</dbReference>
<evidence type="ECO:0000256" key="4">
    <source>
        <dbReference type="ARBA" id="ARBA00011233"/>
    </source>
</evidence>
<dbReference type="NCBIfam" id="NF033679">
    <property type="entry name" value="DNRLRE_dom"/>
    <property type="match status" value="1"/>
</dbReference>
<feature type="region of interest" description="Disordered" evidence="13">
    <location>
        <begin position="88"/>
        <end position="114"/>
    </location>
</feature>